<dbReference type="SUPFAM" id="SSF55347">
    <property type="entry name" value="Glyceraldehyde-3-phosphate dehydrogenase-like, C-terminal domain"/>
    <property type="match status" value="1"/>
</dbReference>
<feature type="domain" description="GFO/IDH/MocA-like oxidoreductase" evidence="2">
    <location>
        <begin position="146"/>
        <end position="277"/>
    </location>
</feature>
<gene>
    <name evidence="3" type="ORF">RGQ30_30800</name>
</gene>
<dbReference type="PANTHER" id="PTHR43708">
    <property type="entry name" value="CONSERVED EXPRESSED OXIDOREDUCTASE (EUROFUNG)"/>
    <property type="match status" value="1"/>
</dbReference>
<feature type="domain" description="Gfo/Idh/MocA-like oxidoreductase N-terminal" evidence="1">
    <location>
        <begin position="11"/>
        <end position="135"/>
    </location>
</feature>
<sequence>MNALKPLHKPIKVAMIGGGVNSAVGRVHEIAMKMDNEFELVAGCFSRNAEFNAESGRQYNVPKNRLYPSAEKLIEAVAHEVDAIVIATPIQSHAQYIHLALDHNLRVISDKPLLATVNECNALLKRVPADNAQVFSIFNYTGYPAVREMKRRVESGSIGTVFKVMVEMPQDSYMRLKNQNKTHAIQAWRLEDGDISCVSLDLFVHLHSLVNFVCGNTPQAVNAWSRAITNVAPGLIDEVDAVIRYSDNLIVNAWYGKAVLGYRNGLRIRVFGTKGSLQWHQENPELIDAADDAGNRMILDRIATESTITALPRYNRFKAGHPSGFIEAFANYYADIAQAMRDEKLNAYTLSMGVAAEGLALSQAIAQASASGQTVELG</sequence>
<accession>A0AA86J598</accession>
<evidence type="ECO:0000313" key="4">
    <source>
        <dbReference type="Proteomes" id="UP001329151"/>
    </source>
</evidence>
<dbReference type="RefSeq" id="WP_130557357.1">
    <property type="nucleotide sequence ID" value="NZ_AP028947.1"/>
</dbReference>
<dbReference type="Pfam" id="PF22725">
    <property type="entry name" value="GFO_IDH_MocA_C3"/>
    <property type="match status" value="1"/>
</dbReference>
<dbReference type="Gene3D" id="3.30.360.10">
    <property type="entry name" value="Dihydrodipicolinate Reductase, domain 2"/>
    <property type="match status" value="1"/>
</dbReference>
<keyword evidence="4" id="KW-1185">Reference proteome</keyword>
<dbReference type="Proteomes" id="UP001329151">
    <property type="component" value="Chromosome"/>
</dbReference>
<evidence type="ECO:0000313" key="3">
    <source>
        <dbReference type="EMBL" id="BET27579.1"/>
    </source>
</evidence>
<dbReference type="PANTHER" id="PTHR43708:SF3">
    <property type="entry name" value="OXIDOREDUCTASE"/>
    <property type="match status" value="1"/>
</dbReference>
<dbReference type="KEGG" id="lto:RGQ30_30800"/>
<dbReference type="InterPro" id="IPR051317">
    <property type="entry name" value="Gfo/Idh/MocA_oxidoreduct"/>
</dbReference>
<evidence type="ECO:0000259" key="1">
    <source>
        <dbReference type="Pfam" id="PF01408"/>
    </source>
</evidence>
<dbReference type="Gene3D" id="3.40.50.720">
    <property type="entry name" value="NAD(P)-binding Rossmann-like Domain"/>
    <property type="match status" value="1"/>
</dbReference>
<dbReference type="InterPro" id="IPR036291">
    <property type="entry name" value="NAD(P)-bd_dom_sf"/>
</dbReference>
<proteinExistence type="predicted"/>
<dbReference type="InterPro" id="IPR055170">
    <property type="entry name" value="GFO_IDH_MocA-like_dom"/>
</dbReference>
<dbReference type="Pfam" id="PF01408">
    <property type="entry name" value="GFO_IDH_MocA"/>
    <property type="match status" value="1"/>
</dbReference>
<dbReference type="SUPFAM" id="SSF51735">
    <property type="entry name" value="NAD(P)-binding Rossmann-fold domains"/>
    <property type="match status" value="1"/>
</dbReference>
<dbReference type="InterPro" id="IPR000683">
    <property type="entry name" value="Gfo/Idh/MocA-like_OxRdtase_N"/>
</dbReference>
<evidence type="ECO:0000259" key="2">
    <source>
        <dbReference type="Pfam" id="PF22725"/>
    </source>
</evidence>
<name>A0AA86J598_9BURK</name>
<dbReference type="EMBL" id="AP028947">
    <property type="protein sequence ID" value="BET27579.1"/>
    <property type="molecule type" value="Genomic_DNA"/>
</dbReference>
<organism evidence="3 4">
    <name type="scientific">Limnobacter thiooxidans</name>
    <dbReference type="NCBI Taxonomy" id="131080"/>
    <lineage>
        <taxon>Bacteria</taxon>
        <taxon>Pseudomonadati</taxon>
        <taxon>Pseudomonadota</taxon>
        <taxon>Betaproteobacteria</taxon>
        <taxon>Burkholderiales</taxon>
        <taxon>Burkholderiaceae</taxon>
        <taxon>Limnobacter</taxon>
    </lineage>
</organism>
<protein>
    <submittedName>
        <fullName evidence="3">Gfo/Idh/MocA family oxidoreductase</fullName>
    </submittedName>
</protein>
<dbReference type="GO" id="GO:0000166">
    <property type="term" value="F:nucleotide binding"/>
    <property type="evidence" value="ECO:0007669"/>
    <property type="project" value="InterPro"/>
</dbReference>
<dbReference type="AlphaFoldDB" id="A0AA86J598"/>
<reference evidence="3 4" key="1">
    <citation type="submission" date="2023-10" db="EMBL/GenBank/DDBJ databases">
        <title>Complete Genome Sequence of Limnobacter thiooxidans CS-K2T, Isolated from freshwater lake sediments in Bavaria, Germany.</title>
        <authorList>
            <person name="Naruki M."/>
            <person name="Watanabe A."/>
            <person name="Warashina T."/>
            <person name="Morita T."/>
            <person name="Arakawa K."/>
        </authorList>
    </citation>
    <scope>NUCLEOTIDE SEQUENCE [LARGE SCALE GENOMIC DNA]</scope>
    <source>
        <strain evidence="3 4">CS-K2</strain>
    </source>
</reference>